<dbReference type="GO" id="GO:0006979">
    <property type="term" value="P:response to oxidative stress"/>
    <property type="evidence" value="ECO:0007669"/>
    <property type="project" value="InterPro"/>
</dbReference>
<protein>
    <recommendedName>
        <fullName evidence="6">Glutathione peroxidase</fullName>
    </recommendedName>
</protein>
<evidence type="ECO:0000256" key="2">
    <source>
        <dbReference type="ARBA" id="ARBA00022559"/>
    </source>
</evidence>
<reference evidence="4 5" key="1">
    <citation type="journal article" date="2021" name="Sci. Rep.">
        <title>The genome of the diatom Chaetoceros tenuissimus carries an ancient integrated fragment of an extant virus.</title>
        <authorList>
            <person name="Hongo Y."/>
            <person name="Kimura K."/>
            <person name="Takaki Y."/>
            <person name="Yoshida Y."/>
            <person name="Baba S."/>
            <person name="Kobayashi G."/>
            <person name="Nagasaki K."/>
            <person name="Hano T."/>
            <person name="Tomaru Y."/>
        </authorList>
    </citation>
    <scope>NUCLEOTIDE SEQUENCE [LARGE SCALE GENOMIC DNA]</scope>
    <source>
        <strain evidence="4 5">NIES-3715</strain>
    </source>
</reference>
<comment type="similarity">
    <text evidence="1">Belongs to the glutathione peroxidase family.</text>
</comment>
<dbReference type="InterPro" id="IPR036249">
    <property type="entry name" value="Thioredoxin-like_sf"/>
</dbReference>
<dbReference type="InterPro" id="IPR000889">
    <property type="entry name" value="Glutathione_peroxidase"/>
</dbReference>
<sequence length="152" mass="17486">MVLKKFQDSITRFAFGKEKPVFVDSFYACMDKLIDGTEKEMKDYSNKVLIVTNVASSPEEILKFVEKFDAKDRLVFFEKAHVNGKNAREVFGYLKQELQTEGSDSNDIRWNFAKFLIGPDGKPVKRFAPTESPLSFKSNIEELLKQVKKSED</sequence>
<keyword evidence="5" id="KW-1185">Reference proteome</keyword>
<organism evidence="4 5">
    <name type="scientific">Chaetoceros tenuissimus</name>
    <dbReference type="NCBI Taxonomy" id="426638"/>
    <lineage>
        <taxon>Eukaryota</taxon>
        <taxon>Sar</taxon>
        <taxon>Stramenopiles</taxon>
        <taxon>Ochrophyta</taxon>
        <taxon>Bacillariophyta</taxon>
        <taxon>Coscinodiscophyceae</taxon>
        <taxon>Chaetocerotophycidae</taxon>
        <taxon>Chaetocerotales</taxon>
        <taxon>Chaetocerotaceae</taxon>
        <taxon>Chaetoceros</taxon>
    </lineage>
</organism>
<dbReference type="AlphaFoldDB" id="A0AAD3D465"/>
<evidence type="ECO:0000256" key="3">
    <source>
        <dbReference type="ARBA" id="ARBA00023002"/>
    </source>
</evidence>
<keyword evidence="3" id="KW-0560">Oxidoreductase</keyword>
<dbReference type="EMBL" id="BLLK01000058">
    <property type="protein sequence ID" value="GFH57448.1"/>
    <property type="molecule type" value="Genomic_DNA"/>
</dbReference>
<dbReference type="PIRSF" id="PIRSF000303">
    <property type="entry name" value="Glutathion_perox"/>
    <property type="match status" value="1"/>
</dbReference>
<comment type="caution">
    <text evidence="4">The sequence shown here is derived from an EMBL/GenBank/DDBJ whole genome shotgun (WGS) entry which is preliminary data.</text>
</comment>
<dbReference type="PROSITE" id="PS51355">
    <property type="entry name" value="GLUTATHIONE_PEROXID_3"/>
    <property type="match status" value="1"/>
</dbReference>
<dbReference type="Gene3D" id="3.40.30.10">
    <property type="entry name" value="Glutaredoxin"/>
    <property type="match status" value="1"/>
</dbReference>
<dbReference type="SUPFAM" id="SSF52833">
    <property type="entry name" value="Thioredoxin-like"/>
    <property type="match status" value="1"/>
</dbReference>
<evidence type="ECO:0000313" key="4">
    <source>
        <dbReference type="EMBL" id="GFH57448.1"/>
    </source>
</evidence>
<evidence type="ECO:0000256" key="1">
    <source>
        <dbReference type="ARBA" id="ARBA00006926"/>
    </source>
</evidence>
<dbReference type="PANTHER" id="PTHR11592">
    <property type="entry name" value="GLUTATHIONE PEROXIDASE"/>
    <property type="match status" value="1"/>
</dbReference>
<name>A0AAD3D465_9STRA</name>
<gene>
    <name evidence="4" type="ORF">CTEN210_13924</name>
</gene>
<evidence type="ECO:0008006" key="6">
    <source>
        <dbReference type="Google" id="ProtNLM"/>
    </source>
</evidence>
<accession>A0AAD3D465</accession>
<keyword evidence="2" id="KW-0575">Peroxidase</keyword>
<dbReference type="GO" id="GO:0004601">
    <property type="term" value="F:peroxidase activity"/>
    <property type="evidence" value="ECO:0007669"/>
    <property type="project" value="UniProtKB-KW"/>
</dbReference>
<proteinExistence type="inferred from homology"/>
<dbReference type="Proteomes" id="UP001054902">
    <property type="component" value="Unassembled WGS sequence"/>
</dbReference>
<dbReference type="PANTHER" id="PTHR11592:SF78">
    <property type="entry name" value="GLUTATHIONE PEROXIDASE"/>
    <property type="match status" value="1"/>
</dbReference>
<evidence type="ECO:0000313" key="5">
    <source>
        <dbReference type="Proteomes" id="UP001054902"/>
    </source>
</evidence>